<organism evidence="3 4">
    <name type="scientific">Hyphomonas johnsonii MHS-2</name>
    <dbReference type="NCBI Taxonomy" id="1280950"/>
    <lineage>
        <taxon>Bacteria</taxon>
        <taxon>Pseudomonadati</taxon>
        <taxon>Pseudomonadota</taxon>
        <taxon>Alphaproteobacteria</taxon>
        <taxon>Hyphomonadales</taxon>
        <taxon>Hyphomonadaceae</taxon>
        <taxon>Hyphomonas</taxon>
    </lineage>
</organism>
<feature type="compositionally biased region" description="Polar residues" evidence="1">
    <location>
        <begin position="37"/>
        <end position="46"/>
    </location>
</feature>
<keyword evidence="2" id="KW-0732">Signal</keyword>
<evidence type="ECO:0000256" key="1">
    <source>
        <dbReference type="SAM" id="MobiDB-lite"/>
    </source>
</evidence>
<accession>A0A059FUL1</accession>
<dbReference type="STRING" id="1280950.HJO_02945"/>
<protein>
    <recommendedName>
        <fullName evidence="5">Lipoprotein</fullName>
    </recommendedName>
</protein>
<dbReference type="EMBL" id="ARYK01000001">
    <property type="protein sequence ID" value="KCZ94297.1"/>
    <property type="molecule type" value="Genomic_DNA"/>
</dbReference>
<dbReference type="eggNOG" id="ENOG5033FRS">
    <property type="taxonomic scope" value="Bacteria"/>
</dbReference>
<gene>
    <name evidence="3" type="ORF">HJO_02945</name>
</gene>
<evidence type="ECO:0000313" key="4">
    <source>
        <dbReference type="Proteomes" id="UP000025171"/>
    </source>
</evidence>
<feature type="signal peptide" evidence="2">
    <location>
        <begin position="1"/>
        <end position="21"/>
    </location>
</feature>
<evidence type="ECO:0000256" key="2">
    <source>
        <dbReference type="SAM" id="SignalP"/>
    </source>
</evidence>
<evidence type="ECO:0008006" key="5">
    <source>
        <dbReference type="Google" id="ProtNLM"/>
    </source>
</evidence>
<feature type="chain" id="PRO_5001578340" description="Lipoprotein" evidence="2">
    <location>
        <begin position="22"/>
        <end position="160"/>
    </location>
</feature>
<reference evidence="3 4" key="1">
    <citation type="journal article" date="2014" name="Antonie Van Leeuwenhoek">
        <title>Hyphomonas beringensis sp. nov. and Hyphomonas chukchiensis sp. nov., isolated from surface seawater of the Bering Sea and Chukchi Sea.</title>
        <authorList>
            <person name="Li C."/>
            <person name="Lai Q."/>
            <person name="Li G."/>
            <person name="Dong C."/>
            <person name="Wang J."/>
            <person name="Liao Y."/>
            <person name="Shao Z."/>
        </authorList>
    </citation>
    <scope>NUCLEOTIDE SEQUENCE [LARGE SCALE GENOMIC DNA]</scope>
    <source>
        <strain evidence="3 4">MHS-2</strain>
    </source>
</reference>
<keyword evidence="4" id="KW-1185">Reference proteome</keyword>
<comment type="caution">
    <text evidence="3">The sequence shown here is derived from an EMBL/GenBank/DDBJ whole genome shotgun (WGS) entry which is preliminary data.</text>
</comment>
<dbReference type="OrthoDB" id="7618985at2"/>
<dbReference type="PROSITE" id="PS51257">
    <property type="entry name" value="PROKAR_LIPOPROTEIN"/>
    <property type="match status" value="1"/>
</dbReference>
<feature type="region of interest" description="Disordered" evidence="1">
    <location>
        <begin position="25"/>
        <end position="46"/>
    </location>
</feature>
<dbReference type="RefSeq" id="WP_035613359.1">
    <property type="nucleotide sequence ID" value="NZ_ARYK01000001.1"/>
</dbReference>
<dbReference type="AlphaFoldDB" id="A0A059FUL1"/>
<name>A0A059FUL1_9PROT</name>
<dbReference type="Proteomes" id="UP000025171">
    <property type="component" value="Unassembled WGS sequence"/>
</dbReference>
<dbReference type="PATRIC" id="fig|1280950.3.peg.599"/>
<evidence type="ECO:0000313" key="3">
    <source>
        <dbReference type="EMBL" id="KCZ94297.1"/>
    </source>
</evidence>
<proteinExistence type="predicted"/>
<sequence length="160" mass="16939">MRQALVPAVMALLIASALVSACSSQDKPAPTPPASALSDSGELSPQQLGPGECGLFLWTHAQPNRFIFFSRAGTDTAIMRLKGAEKPLTLVQRRGGLFGQFMTDMRFNSDAGTITISFVPGAELDGGQRIDSGRISIVGKEGWETLIPVYGLSACEPGSR</sequence>